<evidence type="ECO:0000313" key="2">
    <source>
        <dbReference type="Proteomes" id="UP000824120"/>
    </source>
</evidence>
<dbReference type="AlphaFoldDB" id="A0A9J5XF42"/>
<gene>
    <name evidence="1" type="ORF">H5410_047435</name>
</gene>
<dbReference type="EMBL" id="JACXVP010000009">
    <property type="protein sequence ID" value="KAG5587001.1"/>
    <property type="molecule type" value="Genomic_DNA"/>
</dbReference>
<keyword evidence="2" id="KW-1185">Reference proteome</keyword>
<dbReference type="Proteomes" id="UP000824120">
    <property type="component" value="Chromosome 9"/>
</dbReference>
<organism evidence="1 2">
    <name type="scientific">Solanum commersonii</name>
    <name type="common">Commerson's wild potato</name>
    <name type="synonym">Commerson's nightshade</name>
    <dbReference type="NCBI Taxonomy" id="4109"/>
    <lineage>
        <taxon>Eukaryota</taxon>
        <taxon>Viridiplantae</taxon>
        <taxon>Streptophyta</taxon>
        <taxon>Embryophyta</taxon>
        <taxon>Tracheophyta</taxon>
        <taxon>Spermatophyta</taxon>
        <taxon>Magnoliopsida</taxon>
        <taxon>eudicotyledons</taxon>
        <taxon>Gunneridae</taxon>
        <taxon>Pentapetalae</taxon>
        <taxon>asterids</taxon>
        <taxon>lamiids</taxon>
        <taxon>Solanales</taxon>
        <taxon>Solanaceae</taxon>
        <taxon>Solanoideae</taxon>
        <taxon>Solaneae</taxon>
        <taxon>Solanum</taxon>
    </lineage>
</organism>
<comment type="caution">
    <text evidence="1">The sequence shown here is derived from an EMBL/GenBank/DDBJ whole genome shotgun (WGS) entry which is preliminary data.</text>
</comment>
<accession>A0A9J5XF42</accession>
<name>A0A9J5XF42_SOLCO</name>
<reference evidence="1 2" key="1">
    <citation type="submission" date="2020-09" db="EMBL/GenBank/DDBJ databases">
        <title>De no assembly of potato wild relative species, Solanum commersonii.</title>
        <authorList>
            <person name="Cho K."/>
        </authorList>
    </citation>
    <scope>NUCLEOTIDE SEQUENCE [LARGE SCALE GENOMIC DNA]</scope>
    <source>
        <strain evidence="1">LZ3.2</strain>
        <tissue evidence="1">Leaf</tissue>
    </source>
</reference>
<proteinExistence type="predicted"/>
<evidence type="ECO:0000313" key="1">
    <source>
        <dbReference type="EMBL" id="KAG5587001.1"/>
    </source>
</evidence>
<sequence length="137" mass="16424">MEKTAFFWGQIERTNELYDHAPAFSRLDCVNKHVREEYIKHWVLTLGTGESWRNTKSSPRDLCMLEVCIVEYNWWYPLAGFRQILKAEESYIWKDIQPDIISSFRFLSFCIFPFNVTCNEKPLINQMEKFGRISKKQ</sequence>
<protein>
    <submittedName>
        <fullName evidence="1">Uncharacterized protein</fullName>
    </submittedName>
</protein>